<dbReference type="EMBL" id="JALJOV010000693">
    <property type="protein sequence ID" value="KAK9861844.1"/>
    <property type="molecule type" value="Genomic_DNA"/>
</dbReference>
<dbReference type="Proteomes" id="UP001485043">
    <property type="component" value="Unassembled WGS sequence"/>
</dbReference>
<organism evidence="1 2">
    <name type="scientific">Apatococcus fuscideae</name>
    <dbReference type="NCBI Taxonomy" id="2026836"/>
    <lineage>
        <taxon>Eukaryota</taxon>
        <taxon>Viridiplantae</taxon>
        <taxon>Chlorophyta</taxon>
        <taxon>core chlorophytes</taxon>
        <taxon>Trebouxiophyceae</taxon>
        <taxon>Chlorellales</taxon>
        <taxon>Chlorellaceae</taxon>
        <taxon>Apatococcus</taxon>
    </lineage>
</organism>
<evidence type="ECO:0000313" key="1">
    <source>
        <dbReference type="EMBL" id="KAK9861844.1"/>
    </source>
</evidence>
<protein>
    <submittedName>
        <fullName evidence="1">Uncharacterized protein</fullName>
    </submittedName>
</protein>
<gene>
    <name evidence="1" type="ORF">WJX84_005212</name>
</gene>
<reference evidence="1 2" key="1">
    <citation type="journal article" date="2024" name="Nat. Commun.">
        <title>Phylogenomics reveals the evolutionary origins of lichenization in chlorophyte algae.</title>
        <authorList>
            <person name="Puginier C."/>
            <person name="Libourel C."/>
            <person name="Otte J."/>
            <person name="Skaloud P."/>
            <person name="Haon M."/>
            <person name="Grisel S."/>
            <person name="Petersen M."/>
            <person name="Berrin J.G."/>
            <person name="Delaux P.M."/>
            <person name="Dal Grande F."/>
            <person name="Keller J."/>
        </authorList>
    </citation>
    <scope>NUCLEOTIDE SEQUENCE [LARGE SCALE GENOMIC DNA]</scope>
    <source>
        <strain evidence="1 2">SAG 2523</strain>
    </source>
</reference>
<evidence type="ECO:0000313" key="2">
    <source>
        <dbReference type="Proteomes" id="UP001485043"/>
    </source>
</evidence>
<comment type="caution">
    <text evidence="1">The sequence shown here is derived from an EMBL/GenBank/DDBJ whole genome shotgun (WGS) entry which is preliminary data.</text>
</comment>
<name>A0AAW1SWY2_9CHLO</name>
<dbReference type="AlphaFoldDB" id="A0AAW1SWY2"/>
<sequence>MWRTIRRQKFVCQIWNCRTPPRIRMRRLACSGHSALPPQEALNYNHPVHDPRAVSLCARPVWSNFQLKSQDIWKTMLGYIIAAQQQAAGQGASGSGAGSPAAAISFTTEFANAIVNPSSRLVTSPAFVSALTRAIRLGNLSHILYVTENFLQRIDPYQWQYHETDRREVAKCKAWLEIHLASWNDLFILPVTSQSFLKARWEDIDVNIQDRLSYSECVRQSSFT</sequence>
<accession>A0AAW1SWY2</accession>
<keyword evidence="2" id="KW-1185">Reference proteome</keyword>
<proteinExistence type="predicted"/>